<evidence type="ECO:0000256" key="1">
    <source>
        <dbReference type="ARBA" id="ARBA00000632"/>
    </source>
</evidence>
<sequence>MEKLLEFLAGLVKVLFGWGSESPAPETPRETPVEETAAGWEGDPPYRYIDVSRYQGAIDWAQVAAAGYKGAMLKTVSTNRKLSKRADGLYIDPTFETNYRNAKAAGLDVGVYYYTYATSEAMADAELSLVRQAVYGKELTLPVAVDVEENKLKPMSTLDLTNLTAYALEQVERMGFYAQLYTYTGYKYELDMARLSSRWDVWLADYTGNTPNVTFNYNAHQHTSKGSVPGISGNVDLNVTTINYPKIISKKGLTRLREGK</sequence>
<name>A0A8S5Q2V0_9CAUD</name>
<evidence type="ECO:0000256" key="2">
    <source>
        <dbReference type="ARBA" id="ARBA00010646"/>
    </source>
</evidence>
<dbReference type="SMART" id="SM00641">
    <property type="entry name" value="Glyco_25"/>
    <property type="match status" value="1"/>
</dbReference>
<dbReference type="PROSITE" id="PS51904">
    <property type="entry name" value="GLYCOSYL_HYDROL_F25_2"/>
    <property type="match status" value="1"/>
</dbReference>
<accession>A0A8S5Q2V0</accession>
<dbReference type="GO" id="GO:0003796">
    <property type="term" value="F:lysozyme activity"/>
    <property type="evidence" value="ECO:0007669"/>
    <property type="project" value="UniProtKB-EC"/>
</dbReference>
<proteinExistence type="inferred from homology"/>
<dbReference type="EMBL" id="BK015568">
    <property type="protein sequence ID" value="DAE13655.1"/>
    <property type="molecule type" value="Genomic_DNA"/>
</dbReference>
<comment type="similarity">
    <text evidence="2">Belongs to the glycosyl hydrolase 25 family.</text>
</comment>
<evidence type="ECO:0000313" key="6">
    <source>
        <dbReference type="EMBL" id="DAE13655.1"/>
    </source>
</evidence>
<keyword evidence="5" id="KW-0326">Glycosidase</keyword>
<organism evidence="6">
    <name type="scientific">Siphoviridae sp. ctQqU1</name>
    <dbReference type="NCBI Taxonomy" id="2825496"/>
    <lineage>
        <taxon>Viruses</taxon>
        <taxon>Duplodnaviria</taxon>
        <taxon>Heunggongvirae</taxon>
        <taxon>Uroviricota</taxon>
        <taxon>Caudoviricetes</taxon>
    </lineage>
</organism>
<dbReference type="Pfam" id="PF01183">
    <property type="entry name" value="Glyco_hydro_25"/>
    <property type="match status" value="1"/>
</dbReference>
<protein>
    <recommendedName>
        <fullName evidence="3">lysozyme</fullName>
        <ecNumber evidence="3">3.2.1.17</ecNumber>
    </recommendedName>
</protein>
<dbReference type="EC" id="3.2.1.17" evidence="3"/>
<dbReference type="SUPFAM" id="SSF51445">
    <property type="entry name" value="(Trans)glycosidases"/>
    <property type="match status" value="1"/>
</dbReference>
<reference evidence="6" key="1">
    <citation type="journal article" date="2021" name="Proc. Natl. Acad. Sci. U.S.A.">
        <title>A Catalog of Tens of Thousands of Viruses from Human Metagenomes Reveals Hidden Associations with Chronic Diseases.</title>
        <authorList>
            <person name="Tisza M.J."/>
            <person name="Buck C.B."/>
        </authorList>
    </citation>
    <scope>NUCLEOTIDE SEQUENCE</scope>
    <source>
        <strain evidence="6">CtQqU1</strain>
    </source>
</reference>
<dbReference type="InterPro" id="IPR018077">
    <property type="entry name" value="Glyco_hydro_fam25_subgr"/>
</dbReference>
<evidence type="ECO:0000256" key="4">
    <source>
        <dbReference type="ARBA" id="ARBA00022801"/>
    </source>
</evidence>
<dbReference type="GO" id="GO:0009253">
    <property type="term" value="P:peptidoglycan catabolic process"/>
    <property type="evidence" value="ECO:0007669"/>
    <property type="project" value="InterPro"/>
</dbReference>
<dbReference type="Gene3D" id="3.20.20.80">
    <property type="entry name" value="Glycosidases"/>
    <property type="match status" value="1"/>
</dbReference>
<dbReference type="PANTHER" id="PTHR34135:SF2">
    <property type="entry name" value="LYSOZYME"/>
    <property type="match status" value="1"/>
</dbReference>
<dbReference type="InterPro" id="IPR002053">
    <property type="entry name" value="Glyco_hydro_25"/>
</dbReference>
<evidence type="ECO:0000256" key="5">
    <source>
        <dbReference type="ARBA" id="ARBA00023295"/>
    </source>
</evidence>
<dbReference type="PANTHER" id="PTHR34135">
    <property type="entry name" value="LYSOZYME"/>
    <property type="match status" value="1"/>
</dbReference>
<evidence type="ECO:0000256" key="3">
    <source>
        <dbReference type="ARBA" id="ARBA00012732"/>
    </source>
</evidence>
<comment type="catalytic activity">
    <reaction evidence="1">
        <text>Hydrolysis of (1-&gt;4)-beta-linkages between N-acetylmuramic acid and N-acetyl-D-glucosamine residues in a peptidoglycan and between N-acetyl-D-glucosamine residues in chitodextrins.</text>
        <dbReference type="EC" id="3.2.1.17"/>
    </reaction>
</comment>
<dbReference type="GO" id="GO:0016998">
    <property type="term" value="P:cell wall macromolecule catabolic process"/>
    <property type="evidence" value="ECO:0007669"/>
    <property type="project" value="InterPro"/>
</dbReference>
<keyword evidence="4" id="KW-0378">Hydrolase</keyword>
<dbReference type="GO" id="GO:0016052">
    <property type="term" value="P:carbohydrate catabolic process"/>
    <property type="evidence" value="ECO:0007669"/>
    <property type="project" value="TreeGrafter"/>
</dbReference>
<dbReference type="InterPro" id="IPR017853">
    <property type="entry name" value="GH"/>
</dbReference>